<dbReference type="EMBL" id="MT144441">
    <property type="protein sequence ID" value="QJA53679.1"/>
    <property type="molecule type" value="Genomic_DNA"/>
</dbReference>
<name>A0A6H2A1R7_9ZZZZ</name>
<dbReference type="AlphaFoldDB" id="A0A6H2A1R7"/>
<gene>
    <name evidence="1" type="ORF">TM448A03787_0005</name>
    <name evidence="2" type="ORF">TM448B01667_0013</name>
</gene>
<evidence type="ECO:0000313" key="1">
    <source>
        <dbReference type="EMBL" id="QJA53679.1"/>
    </source>
</evidence>
<organism evidence="1">
    <name type="scientific">viral metagenome</name>
    <dbReference type="NCBI Taxonomy" id="1070528"/>
    <lineage>
        <taxon>unclassified sequences</taxon>
        <taxon>metagenomes</taxon>
        <taxon>organismal metagenomes</taxon>
    </lineage>
</organism>
<accession>A0A6H2A1R7</accession>
<protein>
    <submittedName>
        <fullName evidence="1">Uncharacterized protein</fullName>
    </submittedName>
</protein>
<sequence length="79" mass="9008">MIQYSEKYSDCREYIVDAETWLCDAEAALDMFLAKAEPETAEAEIAFNRIDNLKKVVRGMNKAYHSAFTAVTQGLPERE</sequence>
<proteinExistence type="predicted"/>
<dbReference type="EMBL" id="MT144807">
    <property type="protein sequence ID" value="QJH99764.1"/>
    <property type="molecule type" value="Genomic_DNA"/>
</dbReference>
<evidence type="ECO:0000313" key="2">
    <source>
        <dbReference type="EMBL" id="QJH99764.1"/>
    </source>
</evidence>
<reference evidence="1" key="1">
    <citation type="submission" date="2020-03" db="EMBL/GenBank/DDBJ databases">
        <title>The deep terrestrial virosphere.</title>
        <authorList>
            <person name="Holmfeldt K."/>
            <person name="Nilsson E."/>
            <person name="Simone D."/>
            <person name="Lopez-Fernandez M."/>
            <person name="Wu X."/>
            <person name="de Brujin I."/>
            <person name="Lundin D."/>
            <person name="Andersson A."/>
            <person name="Bertilsson S."/>
            <person name="Dopson M."/>
        </authorList>
    </citation>
    <scope>NUCLEOTIDE SEQUENCE</scope>
    <source>
        <strain evidence="1">TM448A03787</strain>
        <strain evidence="2">TM448B01667</strain>
    </source>
</reference>